<comment type="caution">
    <text evidence="3">The sequence shown here is derived from an EMBL/GenBank/DDBJ whole genome shotgun (WGS) entry which is preliminary data.</text>
</comment>
<gene>
    <name evidence="3" type="ORF">AC579_6548</name>
</gene>
<protein>
    <submittedName>
        <fullName evidence="3">Uncharacterized protein</fullName>
    </submittedName>
</protein>
<reference evidence="3 4" key="1">
    <citation type="submission" date="2015-07" db="EMBL/GenBank/DDBJ databases">
        <title>Comparative genomics of the Sigatoka disease complex on banana suggests a link between parallel evolutionary changes in Pseudocercospora fijiensis and Pseudocercospora eumusae and increased virulence on the banana host.</title>
        <authorList>
            <person name="Chang T.-C."/>
            <person name="Salvucci A."/>
            <person name="Crous P.W."/>
            <person name="Stergiopoulos I."/>
        </authorList>
    </citation>
    <scope>NUCLEOTIDE SEQUENCE [LARGE SCALE GENOMIC DNA]</scope>
    <source>
        <strain evidence="3 4">CBS 116634</strain>
    </source>
</reference>
<feature type="signal peptide" evidence="2">
    <location>
        <begin position="1"/>
        <end position="17"/>
    </location>
</feature>
<keyword evidence="1" id="KW-0175">Coiled coil</keyword>
<evidence type="ECO:0000256" key="2">
    <source>
        <dbReference type="SAM" id="SignalP"/>
    </source>
</evidence>
<evidence type="ECO:0000256" key="1">
    <source>
        <dbReference type="SAM" id="Coils"/>
    </source>
</evidence>
<feature type="chain" id="PRO_5007297160" evidence="2">
    <location>
        <begin position="18"/>
        <end position="213"/>
    </location>
</feature>
<accession>A0A139I501</accession>
<dbReference type="Proteomes" id="UP000073492">
    <property type="component" value="Unassembled WGS sequence"/>
</dbReference>
<organism evidence="3 4">
    <name type="scientific">Pseudocercospora musae</name>
    <dbReference type="NCBI Taxonomy" id="113226"/>
    <lineage>
        <taxon>Eukaryota</taxon>
        <taxon>Fungi</taxon>
        <taxon>Dikarya</taxon>
        <taxon>Ascomycota</taxon>
        <taxon>Pezizomycotina</taxon>
        <taxon>Dothideomycetes</taxon>
        <taxon>Dothideomycetidae</taxon>
        <taxon>Mycosphaerellales</taxon>
        <taxon>Mycosphaerellaceae</taxon>
        <taxon>Pseudocercospora</taxon>
    </lineage>
</organism>
<proteinExistence type="predicted"/>
<dbReference type="EMBL" id="LFZO01000305">
    <property type="protein sequence ID" value="KXT09797.1"/>
    <property type="molecule type" value="Genomic_DNA"/>
</dbReference>
<keyword evidence="4" id="KW-1185">Reference proteome</keyword>
<evidence type="ECO:0000313" key="4">
    <source>
        <dbReference type="Proteomes" id="UP000073492"/>
    </source>
</evidence>
<evidence type="ECO:0000313" key="3">
    <source>
        <dbReference type="EMBL" id="KXT09797.1"/>
    </source>
</evidence>
<feature type="coiled-coil region" evidence="1">
    <location>
        <begin position="86"/>
        <end position="113"/>
    </location>
</feature>
<name>A0A139I501_9PEZI</name>
<keyword evidence="2" id="KW-0732">Signal</keyword>
<dbReference type="AlphaFoldDB" id="A0A139I501"/>
<sequence>MKFTLIATAAFVAGAIAAPTSPASYGGDACDGLKKAYTDCKAIQDHDYDLWQAAIKYEALQKSQYETCKKLEAKYEADYKSCGKPEQDAKKAYDAAKKAEDAAKKEYQSCESKKQPEYKKKWDDAKYASKQAYDAWKACDCDDKEAKYEKQVALCKKEGQEWKAAWEKNAAAEKELHKQEGICNWKKNQFEDCEKKEAAKAKKPSGYTKPKGY</sequence>
<dbReference type="OrthoDB" id="3649984at2759"/>